<dbReference type="AlphaFoldDB" id="A0A0F9AID2"/>
<comment type="caution">
    <text evidence="1">The sequence shown here is derived from an EMBL/GenBank/DDBJ whole genome shotgun (WGS) entry which is preliminary data.</text>
</comment>
<accession>A0A0F9AID2</accession>
<dbReference type="EMBL" id="LAZR01045781">
    <property type="protein sequence ID" value="KKK98050.1"/>
    <property type="molecule type" value="Genomic_DNA"/>
</dbReference>
<proteinExistence type="predicted"/>
<gene>
    <name evidence="1" type="ORF">LCGC14_2646600</name>
</gene>
<protein>
    <submittedName>
        <fullName evidence="1">Uncharacterized protein</fullName>
    </submittedName>
</protein>
<evidence type="ECO:0000313" key="1">
    <source>
        <dbReference type="EMBL" id="KKK98050.1"/>
    </source>
</evidence>
<sequence>MIDNTINLETLNKTDIIGKINNVVRSLMNGQIDDKWQNILKDVFAKRKDIENWKNPITSIEFTFTFENYERIIQSVGLLAMAYSHFHGGYELNRIGLTDTVEISSKGYYHYMETE</sequence>
<reference evidence="1" key="1">
    <citation type="journal article" date="2015" name="Nature">
        <title>Complex archaea that bridge the gap between prokaryotes and eukaryotes.</title>
        <authorList>
            <person name="Spang A."/>
            <person name="Saw J.H."/>
            <person name="Jorgensen S.L."/>
            <person name="Zaremba-Niedzwiedzka K."/>
            <person name="Martijn J."/>
            <person name="Lind A.E."/>
            <person name="van Eijk R."/>
            <person name="Schleper C."/>
            <person name="Guy L."/>
            <person name="Ettema T.J."/>
        </authorList>
    </citation>
    <scope>NUCLEOTIDE SEQUENCE</scope>
</reference>
<organism evidence="1">
    <name type="scientific">marine sediment metagenome</name>
    <dbReference type="NCBI Taxonomy" id="412755"/>
    <lineage>
        <taxon>unclassified sequences</taxon>
        <taxon>metagenomes</taxon>
        <taxon>ecological metagenomes</taxon>
    </lineage>
</organism>
<name>A0A0F9AID2_9ZZZZ</name>